<dbReference type="InterPro" id="IPR001766">
    <property type="entry name" value="Fork_head_dom"/>
</dbReference>
<dbReference type="InterPro" id="IPR050211">
    <property type="entry name" value="FOX_domain-containing"/>
</dbReference>
<evidence type="ECO:0000256" key="2">
    <source>
        <dbReference type="ARBA" id="ARBA00023015"/>
    </source>
</evidence>
<dbReference type="InterPro" id="IPR018122">
    <property type="entry name" value="TF_fork_head_CS_1"/>
</dbReference>
<dbReference type="GO" id="GO:0009653">
    <property type="term" value="P:anatomical structure morphogenesis"/>
    <property type="evidence" value="ECO:0007669"/>
    <property type="project" value="TreeGrafter"/>
</dbReference>
<evidence type="ECO:0000256" key="7">
    <source>
        <dbReference type="SAM" id="MobiDB-lite"/>
    </source>
</evidence>
<dbReference type="PANTHER" id="PTHR11829">
    <property type="entry name" value="FORKHEAD BOX PROTEIN"/>
    <property type="match status" value="1"/>
</dbReference>
<dbReference type="InterPro" id="IPR030456">
    <property type="entry name" value="TF_fork_head_CS_2"/>
</dbReference>
<dbReference type="SUPFAM" id="SSF46785">
    <property type="entry name" value="Winged helix' DNA-binding domain"/>
    <property type="match status" value="1"/>
</dbReference>
<keyword evidence="3 6" id="KW-0238">DNA-binding</keyword>
<evidence type="ECO:0000256" key="4">
    <source>
        <dbReference type="ARBA" id="ARBA00023163"/>
    </source>
</evidence>
<dbReference type="PROSITE" id="PS00657">
    <property type="entry name" value="FORK_HEAD_1"/>
    <property type="match status" value="1"/>
</dbReference>
<dbReference type="InterPro" id="IPR047514">
    <property type="entry name" value="FH_FOXL1"/>
</dbReference>
<proteinExistence type="predicted"/>
<dbReference type="EMBL" id="REGN01007785">
    <property type="protein sequence ID" value="RNA05289.1"/>
    <property type="molecule type" value="Genomic_DNA"/>
</dbReference>
<dbReference type="PROSITE" id="PS50039">
    <property type="entry name" value="FORK_HEAD_3"/>
    <property type="match status" value="1"/>
</dbReference>
<dbReference type="PANTHER" id="PTHR11829:SF388">
    <property type="entry name" value="FORK HEAD DOMAIN-CONTAINING PROTEIN L1-RELATED"/>
    <property type="match status" value="1"/>
</dbReference>
<evidence type="ECO:0000313" key="9">
    <source>
        <dbReference type="EMBL" id="RNA05289.1"/>
    </source>
</evidence>
<keyword evidence="10" id="KW-1185">Reference proteome</keyword>
<dbReference type="Proteomes" id="UP000276133">
    <property type="component" value="Unassembled WGS sequence"/>
</dbReference>
<dbReference type="Pfam" id="PF00250">
    <property type="entry name" value="Forkhead"/>
    <property type="match status" value="1"/>
</dbReference>
<evidence type="ECO:0000256" key="5">
    <source>
        <dbReference type="ARBA" id="ARBA00023242"/>
    </source>
</evidence>
<evidence type="ECO:0000256" key="3">
    <source>
        <dbReference type="ARBA" id="ARBA00023125"/>
    </source>
</evidence>
<dbReference type="PRINTS" id="PR00053">
    <property type="entry name" value="FORKHEAD"/>
</dbReference>
<dbReference type="GO" id="GO:0000978">
    <property type="term" value="F:RNA polymerase II cis-regulatory region sequence-specific DNA binding"/>
    <property type="evidence" value="ECO:0007669"/>
    <property type="project" value="TreeGrafter"/>
</dbReference>
<dbReference type="Gene3D" id="1.10.10.10">
    <property type="entry name" value="Winged helix-like DNA-binding domain superfamily/Winged helix DNA-binding domain"/>
    <property type="match status" value="1"/>
</dbReference>
<dbReference type="GO" id="GO:0030154">
    <property type="term" value="P:cell differentiation"/>
    <property type="evidence" value="ECO:0007669"/>
    <property type="project" value="TreeGrafter"/>
</dbReference>
<reference evidence="9 10" key="1">
    <citation type="journal article" date="2018" name="Sci. Rep.">
        <title>Genomic signatures of local adaptation to the degree of environmental predictability in rotifers.</title>
        <authorList>
            <person name="Franch-Gras L."/>
            <person name="Hahn C."/>
            <person name="Garcia-Roger E.M."/>
            <person name="Carmona M.J."/>
            <person name="Serra M."/>
            <person name="Gomez A."/>
        </authorList>
    </citation>
    <scope>NUCLEOTIDE SEQUENCE [LARGE SCALE GENOMIC DNA]</scope>
    <source>
        <strain evidence="9">HYR1</strain>
    </source>
</reference>
<keyword evidence="4" id="KW-0804">Transcription</keyword>
<gene>
    <name evidence="9" type="ORF">BpHYR1_049078</name>
</gene>
<feature type="non-terminal residue" evidence="9">
    <location>
        <position position="1"/>
    </location>
</feature>
<feature type="region of interest" description="Disordered" evidence="7">
    <location>
        <begin position="1"/>
        <end position="48"/>
    </location>
</feature>
<dbReference type="PROSITE" id="PS00658">
    <property type="entry name" value="FORK_HEAD_2"/>
    <property type="match status" value="1"/>
</dbReference>
<comment type="caution">
    <text evidence="9">The sequence shown here is derived from an EMBL/GenBank/DDBJ whole genome shotgun (WGS) entry which is preliminary data.</text>
</comment>
<feature type="region of interest" description="Disordered" evidence="7">
    <location>
        <begin position="254"/>
        <end position="286"/>
    </location>
</feature>
<sequence length="326" mass="35419">SVSGGGGSGGYSLPLNVNAATPSPNPAPTTSSANQHSSSSSSSASNKDMVKPPYSYIALIAMAIQNVPDKKITLNGIYQFIMDKFPYYRENKQGWQNSIRHNLSLNDCFCKVQRDDKRPGKGSYWTLDPESYNMFDNGSYLRRRRRFKKESMKKSGAAPVKSKSGTAGNAAKKQKCADTYSSFSVENIVTSANEANVSTSSGVSSSGSPKSPPTSTSTFQAQQQYSEPTYTSLLSTQLNSNYYGGKAQSWYSSNTASASSSNSSTPVNNTTDSPQSQHAKPLYPPPYYAYDSSAQHNFQPNNLIGQLTPSTVKMIIKGMRYEFDVV</sequence>
<dbReference type="GO" id="GO:0005634">
    <property type="term" value="C:nucleus"/>
    <property type="evidence" value="ECO:0007669"/>
    <property type="project" value="UniProtKB-SubCell"/>
</dbReference>
<protein>
    <submittedName>
        <fullName evidence="9">Fork head domain-containing crocodile</fullName>
    </submittedName>
</protein>
<evidence type="ECO:0000256" key="6">
    <source>
        <dbReference type="PROSITE-ProRule" id="PRU00089"/>
    </source>
</evidence>
<dbReference type="OrthoDB" id="5954824at2759"/>
<evidence type="ECO:0000259" key="8">
    <source>
        <dbReference type="PROSITE" id="PS50039"/>
    </source>
</evidence>
<feature type="region of interest" description="Disordered" evidence="7">
    <location>
        <begin position="197"/>
        <end position="224"/>
    </location>
</feature>
<keyword evidence="2" id="KW-0805">Transcription regulation</keyword>
<feature type="compositionally biased region" description="Low complexity" evidence="7">
    <location>
        <begin position="197"/>
        <end position="218"/>
    </location>
</feature>
<dbReference type="AlphaFoldDB" id="A0A3M7Q2A7"/>
<comment type="subcellular location">
    <subcellularLocation>
        <location evidence="1 6">Nucleus</location>
    </subcellularLocation>
</comment>
<dbReference type="FunFam" id="1.10.10.10:FF:000016">
    <property type="entry name" value="Forkhead box protein I1"/>
    <property type="match status" value="1"/>
</dbReference>
<evidence type="ECO:0000256" key="1">
    <source>
        <dbReference type="ARBA" id="ARBA00004123"/>
    </source>
</evidence>
<feature type="DNA-binding region" description="Fork-head" evidence="6">
    <location>
        <begin position="51"/>
        <end position="145"/>
    </location>
</feature>
<dbReference type="GO" id="GO:0000981">
    <property type="term" value="F:DNA-binding transcription factor activity, RNA polymerase II-specific"/>
    <property type="evidence" value="ECO:0007669"/>
    <property type="project" value="TreeGrafter"/>
</dbReference>
<dbReference type="SMART" id="SM00339">
    <property type="entry name" value="FH"/>
    <property type="match status" value="1"/>
</dbReference>
<feature type="compositionally biased region" description="Gly residues" evidence="7">
    <location>
        <begin position="1"/>
        <end position="10"/>
    </location>
</feature>
<dbReference type="InterPro" id="IPR036390">
    <property type="entry name" value="WH_DNA-bd_sf"/>
</dbReference>
<feature type="compositionally biased region" description="Low complexity" evidence="7">
    <location>
        <begin position="254"/>
        <end position="274"/>
    </location>
</feature>
<keyword evidence="5 6" id="KW-0539">Nucleus</keyword>
<dbReference type="InterPro" id="IPR036388">
    <property type="entry name" value="WH-like_DNA-bd_sf"/>
</dbReference>
<organism evidence="9 10">
    <name type="scientific">Brachionus plicatilis</name>
    <name type="common">Marine rotifer</name>
    <name type="synonym">Brachionus muelleri</name>
    <dbReference type="NCBI Taxonomy" id="10195"/>
    <lineage>
        <taxon>Eukaryota</taxon>
        <taxon>Metazoa</taxon>
        <taxon>Spiralia</taxon>
        <taxon>Gnathifera</taxon>
        <taxon>Rotifera</taxon>
        <taxon>Eurotatoria</taxon>
        <taxon>Monogononta</taxon>
        <taxon>Pseudotrocha</taxon>
        <taxon>Ploima</taxon>
        <taxon>Brachionidae</taxon>
        <taxon>Brachionus</taxon>
    </lineage>
</organism>
<accession>A0A3M7Q2A7</accession>
<feature type="domain" description="Fork-head" evidence="8">
    <location>
        <begin position="51"/>
        <end position="145"/>
    </location>
</feature>
<dbReference type="CDD" id="cd20027">
    <property type="entry name" value="FH_FOXL1"/>
    <property type="match status" value="1"/>
</dbReference>
<name>A0A3M7Q2A7_BRAPC</name>
<feature type="compositionally biased region" description="Low complexity" evidence="7">
    <location>
        <begin position="18"/>
        <end position="46"/>
    </location>
</feature>
<evidence type="ECO:0000313" key="10">
    <source>
        <dbReference type="Proteomes" id="UP000276133"/>
    </source>
</evidence>
<dbReference type="STRING" id="10195.A0A3M7Q2A7"/>
<feature type="region of interest" description="Disordered" evidence="7">
    <location>
        <begin position="148"/>
        <end position="171"/>
    </location>
</feature>